<feature type="region of interest" description="Disordered" evidence="1">
    <location>
        <begin position="909"/>
        <end position="938"/>
    </location>
</feature>
<dbReference type="GO" id="GO:0003713">
    <property type="term" value="F:transcription coactivator activity"/>
    <property type="evidence" value="ECO:0007669"/>
    <property type="project" value="InterPro"/>
</dbReference>
<name>A0A8S0ZDY6_ARCPL</name>
<dbReference type="GO" id="GO:0045944">
    <property type="term" value="P:positive regulation of transcription by RNA polymerase II"/>
    <property type="evidence" value="ECO:0007669"/>
    <property type="project" value="TreeGrafter"/>
</dbReference>
<reference evidence="3 4" key="1">
    <citation type="submission" date="2020-04" db="EMBL/GenBank/DDBJ databases">
        <authorList>
            <person name="Wallbank WR R."/>
            <person name="Pardo Diaz C."/>
            <person name="Kozak K."/>
            <person name="Martin S."/>
            <person name="Jiggins C."/>
            <person name="Moest M."/>
            <person name="Warren A I."/>
            <person name="Byers J.R.P. K."/>
            <person name="Montejo-Kovacevich G."/>
            <person name="Yen C E."/>
        </authorList>
    </citation>
    <scope>NUCLEOTIDE SEQUENCE [LARGE SCALE GENOMIC DNA]</scope>
</reference>
<dbReference type="Proteomes" id="UP000494256">
    <property type="component" value="Unassembled WGS sequence"/>
</dbReference>
<feature type="compositionally biased region" description="Basic and acidic residues" evidence="1">
    <location>
        <begin position="517"/>
        <end position="526"/>
    </location>
</feature>
<evidence type="ECO:0000256" key="1">
    <source>
        <dbReference type="SAM" id="MobiDB-lite"/>
    </source>
</evidence>
<dbReference type="InterPro" id="IPR011598">
    <property type="entry name" value="bHLH_dom"/>
</dbReference>
<feature type="compositionally biased region" description="Gly residues" evidence="1">
    <location>
        <begin position="1230"/>
        <end position="1246"/>
    </location>
</feature>
<dbReference type="OrthoDB" id="10250935at2759"/>
<comment type="caution">
    <text evidence="3">The sequence shown here is derived from an EMBL/GenBank/DDBJ whole genome shotgun (WGS) entry which is preliminary data.</text>
</comment>
<dbReference type="Pfam" id="PF14598">
    <property type="entry name" value="PAS_11"/>
    <property type="match status" value="1"/>
</dbReference>
<evidence type="ECO:0000313" key="3">
    <source>
        <dbReference type="EMBL" id="CAB3231052.1"/>
    </source>
</evidence>
<gene>
    <name evidence="3" type="ORF">APLA_LOCUS4904</name>
</gene>
<feature type="region of interest" description="Disordered" evidence="1">
    <location>
        <begin position="737"/>
        <end position="779"/>
    </location>
</feature>
<feature type="compositionally biased region" description="Low complexity" evidence="1">
    <location>
        <begin position="752"/>
        <end position="779"/>
    </location>
</feature>
<sequence>MLPMVQTEPVLFNCGVHSANVAVSPAATLPPSLTPDSDVDELVDIFFDVDVAVNALPRIESCDLQLGDTWRGMQGKMSVTAPVKKIRKKSDNKPQAQINKCNNEKKRRELENETINQLEELLGTCLAEVKQPDKNGIVREATRQIQEVLRRRRECPNECPVRVAQCLTPVQAGEVSSTQPSCVGLHYSELTSLIEALKHYTGTLGWVLLEINSKAEIECITENIKELTLQDRSELYKKSIFSLLHAKDHAKLRPLLRNTQTFNWGTGEIDKFQAIQARLIVKDSNGTESAGYAECVIHATPVRGSSSEEAGSVMCVIRRFEDASAALIPGDGGPPAITAKQSDHIVFRLDCNFIILFCDLSAVENIINTTIPLVGCPYLELVENSDRIRVAAHLQEAVCLPAPPAISEPFRLRIAPDRPFFRVIARSRLFRAKPSSGEPDFIMSTHTVLGDEDMEILETEGPRPTVGGPLMTSVANGESSTCDQRYRSSMSPTDGPFLNDFELDPWTSSLLGDMTAEETKQRKEIAAEGSSQPLTPRAPPTPVEGMPSNQPVEEPNRLRSLLSKKPMPGNESTVNSNNRILKDLLKQEDEEATGSEISAPHTPHTPHTPLTPHTPHTPAAALSPLHTAQAHARPPPHPQHSHIGPPSHPMQQQQQHQHHNNSDVLLRVILNDKSDEDLAENRRNSGDGSRGVQPPSVLCQLLASSNGPSGNGRQQDNSENYLERLGVKRKFEESKGVVNNVKRATPENQQVTSSAHSAASSTASSTASSPATSSSGGMMSSLCQKNQILVSLLARQQTHPTTPLPSPNPNLRVYPQQPARQRPPAPPQMPQPRLNINSTLSNILTGPPTHRTNNLNGGLGVVSTDANVECPSTMASVQSHLQQVLQRGPVGIYPSANTASIHYATPAPQHVYNNQTPSGSTRAQSGGGGDNETPNDQTLSDILDEFIDNMPVPDVNLRQRPVNIQGTREKSAMINAITQSLMQCESVANPAEPSPGAPPAYSVRSPASPGAGPAAAVAGVAPAGGSRTPTPAEAEARERWRVAAPRALYGSDASRARSLLEQQQHQHRVRLLQMQQSQHIMVPPEASEQPQADLGTALVSVTAPPNVTLTRTDYHLYHHSQMSGNYGTNKITTSQQNPMLSRQLSVPGSGAYSSAAALHTPMTPQPYHRPPRPHLVGGYYEEGGGYCGDYARCGPLPPHAPHAPHATHAPHPPHPPHPTLDHQHACAGSSVGGGGPVSGGGAAGGAGTSEYVRNELRAVVGARSARPDLHPLQPPDIDPLMSFDMPTPGGGSLVGGRATSASANSWESQQSTSNTTEAVSAEAGSAGPAAGGDEAGAAGPGGAATKASLLQKLLSQ</sequence>
<evidence type="ECO:0000313" key="4">
    <source>
        <dbReference type="Proteomes" id="UP000494256"/>
    </source>
</evidence>
<dbReference type="EMBL" id="CADEBD010000288">
    <property type="protein sequence ID" value="CAB3231052.1"/>
    <property type="molecule type" value="Genomic_DNA"/>
</dbReference>
<dbReference type="GO" id="GO:0005634">
    <property type="term" value="C:nucleus"/>
    <property type="evidence" value="ECO:0007669"/>
    <property type="project" value="InterPro"/>
</dbReference>
<dbReference type="GO" id="GO:0032870">
    <property type="term" value="P:cellular response to hormone stimulus"/>
    <property type="evidence" value="ECO:0007669"/>
    <property type="project" value="TreeGrafter"/>
</dbReference>
<evidence type="ECO:0000259" key="2">
    <source>
        <dbReference type="PROSITE" id="PS50888"/>
    </source>
</evidence>
<dbReference type="GO" id="GO:0046983">
    <property type="term" value="F:protein dimerization activity"/>
    <property type="evidence" value="ECO:0007669"/>
    <property type="project" value="InterPro"/>
</dbReference>
<feature type="region of interest" description="Disordered" evidence="1">
    <location>
        <begin position="988"/>
        <end position="1037"/>
    </location>
</feature>
<dbReference type="Gene3D" id="4.10.280.10">
    <property type="entry name" value="Helix-loop-helix DNA-binding domain"/>
    <property type="match status" value="1"/>
</dbReference>
<dbReference type="GO" id="GO:0016922">
    <property type="term" value="F:nuclear receptor binding"/>
    <property type="evidence" value="ECO:0007669"/>
    <property type="project" value="TreeGrafter"/>
</dbReference>
<dbReference type="InterPro" id="IPR017426">
    <property type="entry name" value="Nuclear_rcpt_coactivator"/>
</dbReference>
<feature type="compositionally biased region" description="Low complexity" evidence="1">
    <location>
        <begin position="1002"/>
        <end position="1033"/>
    </location>
</feature>
<feature type="compositionally biased region" description="Low complexity" evidence="1">
    <location>
        <begin position="598"/>
        <end position="632"/>
    </location>
</feature>
<dbReference type="PANTHER" id="PTHR10684:SF4">
    <property type="entry name" value="TAIMAN, ISOFORM G"/>
    <property type="match status" value="1"/>
</dbReference>
<feature type="compositionally biased region" description="Low complexity" evidence="1">
    <location>
        <begin position="809"/>
        <end position="820"/>
    </location>
</feature>
<dbReference type="PANTHER" id="PTHR10684">
    <property type="entry name" value="NUCLEAR RECEPTOR COACTIVATOR"/>
    <property type="match status" value="1"/>
</dbReference>
<feature type="region of interest" description="Disordered" evidence="1">
    <location>
        <begin position="516"/>
        <end position="554"/>
    </location>
</feature>
<feature type="region of interest" description="Disordered" evidence="1">
    <location>
        <begin position="797"/>
        <end position="832"/>
    </location>
</feature>
<dbReference type="InterPro" id="IPR036638">
    <property type="entry name" value="HLH_DNA-bd_sf"/>
</dbReference>
<dbReference type="SUPFAM" id="SSF47459">
    <property type="entry name" value="HLH, helix-loop-helix DNA-binding domain"/>
    <property type="match status" value="1"/>
</dbReference>
<feature type="compositionally biased region" description="Gly residues" evidence="1">
    <location>
        <begin position="1329"/>
        <end position="1342"/>
    </location>
</feature>
<dbReference type="Gene3D" id="3.30.450.20">
    <property type="entry name" value="PAS domain"/>
    <property type="match status" value="2"/>
</dbReference>
<feature type="compositionally biased region" description="Polar residues" evidence="1">
    <location>
        <begin position="1299"/>
        <end position="1318"/>
    </location>
</feature>
<feature type="region of interest" description="Disordered" evidence="1">
    <location>
        <begin position="1198"/>
        <end position="1246"/>
    </location>
</feature>
<feature type="region of interest" description="Disordered" evidence="1">
    <location>
        <begin position="1265"/>
        <end position="1344"/>
    </location>
</feature>
<organism evidence="3 4">
    <name type="scientific">Arctia plantaginis</name>
    <name type="common">Wood tiger moth</name>
    <name type="synonym">Phalaena plantaginis</name>
    <dbReference type="NCBI Taxonomy" id="874455"/>
    <lineage>
        <taxon>Eukaryota</taxon>
        <taxon>Metazoa</taxon>
        <taxon>Ecdysozoa</taxon>
        <taxon>Arthropoda</taxon>
        <taxon>Hexapoda</taxon>
        <taxon>Insecta</taxon>
        <taxon>Pterygota</taxon>
        <taxon>Neoptera</taxon>
        <taxon>Endopterygota</taxon>
        <taxon>Lepidoptera</taxon>
        <taxon>Glossata</taxon>
        <taxon>Ditrysia</taxon>
        <taxon>Noctuoidea</taxon>
        <taxon>Erebidae</taxon>
        <taxon>Arctiinae</taxon>
        <taxon>Arctia</taxon>
    </lineage>
</organism>
<proteinExistence type="predicted"/>
<protein>
    <recommendedName>
        <fullName evidence="2">BHLH domain-containing protein</fullName>
    </recommendedName>
</protein>
<feature type="compositionally biased region" description="Pro residues" evidence="1">
    <location>
        <begin position="821"/>
        <end position="830"/>
    </location>
</feature>
<feature type="compositionally biased region" description="Polar residues" evidence="1">
    <location>
        <begin position="911"/>
        <end position="924"/>
    </location>
</feature>
<dbReference type="PROSITE" id="PS50888">
    <property type="entry name" value="BHLH"/>
    <property type="match status" value="1"/>
</dbReference>
<feature type="domain" description="BHLH" evidence="2">
    <location>
        <begin position="95"/>
        <end position="148"/>
    </location>
</feature>
<feature type="region of interest" description="Disordered" evidence="1">
    <location>
        <begin position="588"/>
        <end position="660"/>
    </location>
</feature>
<accession>A0A8S0ZDY6</accession>